<gene>
    <name evidence="2" type="ORF">Harvfovirus2_61</name>
</gene>
<accession>A0A3G5A2W7</accession>
<feature type="transmembrane region" description="Helical" evidence="1">
    <location>
        <begin position="218"/>
        <end position="238"/>
    </location>
</feature>
<organism evidence="2">
    <name type="scientific">Harvfovirus sp</name>
    <dbReference type="NCBI Taxonomy" id="2487768"/>
    <lineage>
        <taxon>Viruses</taxon>
        <taxon>Varidnaviria</taxon>
        <taxon>Bamfordvirae</taxon>
        <taxon>Nucleocytoviricota</taxon>
        <taxon>Megaviricetes</taxon>
        <taxon>Imitervirales</taxon>
        <taxon>Mimiviridae</taxon>
        <taxon>Klosneuvirinae</taxon>
    </lineage>
</organism>
<dbReference type="EMBL" id="MK072244">
    <property type="protein sequence ID" value="AYV80531.1"/>
    <property type="molecule type" value="Genomic_DNA"/>
</dbReference>
<protein>
    <submittedName>
        <fullName evidence="2">Uncharacterized protein</fullName>
    </submittedName>
</protein>
<keyword evidence="1" id="KW-1133">Transmembrane helix</keyword>
<proteinExistence type="predicted"/>
<sequence length="242" mass="27578">MASSGLAQTLLPYLLSGLATWAFNKNVLQPFGICDSFFKDPVMFIILALSADKFSSRFPVEQRKTFYDLWAKAAAVVCALWCLCNALIDKEIKITIEALAWAVDLFMVVVQTSILSGKFNLKALLMNPTYPFLDLFCSNKPVLILQNANRIWIITIISESFLWFSLVYLWSKNHCFIDDMMDISTPFGFYSTTMVTIMFLNFVAYIRNSTLPLLPKSIMIIISFYNTTFAVAMFFIYISPKV</sequence>
<feature type="transmembrane region" description="Helical" evidence="1">
    <location>
        <begin position="151"/>
        <end position="171"/>
    </location>
</feature>
<name>A0A3G5A2W7_9VIRU</name>
<evidence type="ECO:0000256" key="1">
    <source>
        <dbReference type="SAM" id="Phobius"/>
    </source>
</evidence>
<reference evidence="2" key="1">
    <citation type="submission" date="2018-10" db="EMBL/GenBank/DDBJ databases">
        <title>Hidden diversity of soil giant viruses.</title>
        <authorList>
            <person name="Schulz F."/>
            <person name="Alteio L."/>
            <person name="Goudeau D."/>
            <person name="Ryan E.M."/>
            <person name="Malmstrom R.R."/>
            <person name="Blanchard J."/>
            <person name="Woyke T."/>
        </authorList>
    </citation>
    <scope>NUCLEOTIDE SEQUENCE</scope>
    <source>
        <strain evidence="2">HAV1</strain>
    </source>
</reference>
<keyword evidence="1" id="KW-0472">Membrane</keyword>
<keyword evidence="1" id="KW-0812">Transmembrane</keyword>
<feature type="transmembrane region" description="Helical" evidence="1">
    <location>
        <begin position="187"/>
        <end position="206"/>
    </location>
</feature>
<evidence type="ECO:0000313" key="2">
    <source>
        <dbReference type="EMBL" id="AYV80531.1"/>
    </source>
</evidence>